<evidence type="ECO:0000313" key="1">
    <source>
        <dbReference type="EMBL" id="MFC4011121.1"/>
    </source>
</evidence>
<name>A0ABV8GAW4_9ACTN</name>
<keyword evidence="2" id="KW-1185">Reference proteome</keyword>
<reference evidence="2" key="1">
    <citation type="journal article" date="2019" name="Int. J. Syst. Evol. Microbiol.">
        <title>The Global Catalogue of Microorganisms (GCM) 10K type strain sequencing project: providing services to taxonomists for standard genome sequencing and annotation.</title>
        <authorList>
            <consortium name="The Broad Institute Genomics Platform"/>
            <consortium name="The Broad Institute Genome Sequencing Center for Infectious Disease"/>
            <person name="Wu L."/>
            <person name="Ma J."/>
        </authorList>
    </citation>
    <scope>NUCLEOTIDE SEQUENCE [LARGE SCALE GENOMIC DNA]</scope>
    <source>
        <strain evidence="2">TBRC 1276</strain>
    </source>
</reference>
<dbReference type="RefSeq" id="WP_379531079.1">
    <property type="nucleotide sequence ID" value="NZ_JBHSBI010000015.1"/>
</dbReference>
<accession>A0ABV8GAW4</accession>
<protein>
    <submittedName>
        <fullName evidence="1">Uncharacterized protein</fullName>
    </submittedName>
</protein>
<comment type="caution">
    <text evidence="1">The sequence shown here is derived from an EMBL/GenBank/DDBJ whole genome shotgun (WGS) entry which is preliminary data.</text>
</comment>
<proteinExistence type="predicted"/>
<dbReference type="Proteomes" id="UP001595851">
    <property type="component" value="Unassembled WGS sequence"/>
</dbReference>
<sequence length="47" mass="5349">MFSRDCVVAMRPDGTVSFRFTDFDHILGEPGEYGCTPNVYLHPMTTH</sequence>
<evidence type="ECO:0000313" key="2">
    <source>
        <dbReference type="Proteomes" id="UP001595851"/>
    </source>
</evidence>
<organism evidence="1 2">
    <name type="scientific">Nonomuraea purpurea</name>
    <dbReference type="NCBI Taxonomy" id="1849276"/>
    <lineage>
        <taxon>Bacteria</taxon>
        <taxon>Bacillati</taxon>
        <taxon>Actinomycetota</taxon>
        <taxon>Actinomycetes</taxon>
        <taxon>Streptosporangiales</taxon>
        <taxon>Streptosporangiaceae</taxon>
        <taxon>Nonomuraea</taxon>
    </lineage>
</organism>
<dbReference type="EMBL" id="JBHSBI010000015">
    <property type="protein sequence ID" value="MFC4011121.1"/>
    <property type="molecule type" value="Genomic_DNA"/>
</dbReference>
<gene>
    <name evidence="1" type="ORF">ACFOY2_28110</name>
</gene>